<evidence type="ECO:0000256" key="11">
    <source>
        <dbReference type="ARBA" id="ARBA00023098"/>
    </source>
</evidence>
<keyword evidence="6 14" id="KW-0808">Transferase</keyword>
<dbReference type="Pfam" id="PF03982">
    <property type="entry name" value="DAGAT"/>
    <property type="match status" value="1"/>
</dbReference>
<dbReference type="AlphaFoldDB" id="A0A7M5V117"/>
<dbReference type="EnsemblMetazoa" id="CLYHEMT005747.1">
    <property type="protein sequence ID" value="CLYHEMP005747.1"/>
    <property type="gene ID" value="CLYHEMG005747"/>
</dbReference>
<accession>A0A7M5V117</accession>
<protein>
    <recommendedName>
        <fullName evidence="14">Acyltransferase</fullName>
        <ecNumber evidence="14">2.3.1.-</ecNumber>
    </recommendedName>
</protein>
<dbReference type="GeneID" id="136799071"/>
<evidence type="ECO:0000256" key="9">
    <source>
        <dbReference type="ARBA" id="ARBA00022824"/>
    </source>
</evidence>
<evidence type="ECO:0000256" key="8">
    <source>
        <dbReference type="ARBA" id="ARBA00022798"/>
    </source>
</evidence>
<evidence type="ECO:0000313" key="15">
    <source>
        <dbReference type="EnsemblMetazoa" id="CLYHEMP005747.1"/>
    </source>
</evidence>
<proteinExistence type="inferred from homology"/>
<keyword evidence="11" id="KW-0443">Lipid metabolism</keyword>
<evidence type="ECO:0000256" key="4">
    <source>
        <dbReference type="ARBA" id="ARBA00005420"/>
    </source>
</evidence>
<keyword evidence="10 14" id="KW-1133">Transmembrane helix</keyword>
<dbReference type="GO" id="GO:0006071">
    <property type="term" value="P:glycerol metabolic process"/>
    <property type="evidence" value="ECO:0007669"/>
    <property type="project" value="UniProtKB-KW"/>
</dbReference>
<dbReference type="RefSeq" id="XP_066911852.1">
    <property type="nucleotide sequence ID" value="XM_067055751.1"/>
</dbReference>
<comment type="subcellular location">
    <subcellularLocation>
        <location evidence="1 14">Endoplasmic reticulum membrane</location>
        <topology evidence="1 14">Multi-pass membrane protein</topology>
    </subcellularLocation>
</comment>
<evidence type="ECO:0000256" key="3">
    <source>
        <dbReference type="ARBA" id="ARBA00005189"/>
    </source>
</evidence>
<keyword evidence="8" id="KW-0319">Glycerol metabolism</keyword>
<dbReference type="GO" id="GO:0005789">
    <property type="term" value="C:endoplasmic reticulum membrane"/>
    <property type="evidence" value="ECO:0007669"/>
    <property type="project" value="UniProtKB-SubCell"/>
</dbReference>
<dbReference type="Proteomes" id="UP000594262">
    <property type="component" value="Unplaced"/>
</dbReference>
<keyword evidence="16" id="KW-1185">Reference proteome</keyword>
<evidence type="ECO:0000256" key="10">
    <source>
        <dbReference type="ARBA" id="ARBA00022989"/>
    </source>
</evidence>
<evidence type="ECO:0000256" key="2">
    <source>
        <dbReference type="ARBA" id="ARBA00004771"/>
    </source>
</evidence>
<comment type="pathway">
    <text evidence="2">Glycerolipid metabolism; triacylglycerol biosynthesis.</text>
</comment>
<dbReference type="InterPro" id="IPR007130">
    <property type="entry name" value="DAGAT"/>
</dbReference>
<dbReference type="CDD" id="cd07987">
    <property type="entry name" value="LPLAT_MGAT-like"/>
    <property type="match status" value="1"/>
</dbReference>
<comment type="pathway">
    <text evidence="3">Lipid metabolism.</text>
</comment>
<keyword evidence="9 14" id="KW-0256">Endoplasmic reticulum</keyword>
<comment type="caution">
    <text evidence="14">Lacks conserved residue(s) required for the propagation of feature annotation.</text>
</comment>
<evidence type="ECO:0000256" key="7">
    <source>
        <dbReference type="ARBA" id="ARBA00022692"/>
    </source>
</evidence>
<comment type="similarity">
    <text evidence="4 14">Belongs to the diacylglycerol acyltransferase family.</text>
</comment>
<dbReference type="OrthoDB" id="264532at2759"/>
<name>A0A7M5V117_9CNID</name>
<evidence type="ECO:0000256" key="12">
    <source>
        <dbReference type="ARBA" id="ARBA00023136"/>
    </source>
</evidence>
<keyword evidence="5" id="KW-0444">Lipid biosynthesis</keyword>
<evidence type="ECO:0000256" key="13">
    <source>
        <dbReference type="ARBA" id="ARBA00023315"/>
    </source>
</evidence>
<keyword evidence="12 14" id="KW-0472">Membrane</keyword>
<reference evidence="15" key="1">
    <citation type="submission" date="2021-01" db="UniProtKB">
        <authorList>
            <consortium name="EnsemblMetazoa"/>
        </authorList>
    </citation>
    <scope>IDENTIFICATION</scope>
</reference>
<keyword evidence="7 14" id="KW-0812">Transmembrane</keyword>
<dbReference type="PANTHER" id="PTHR12317:SF0">
    <property type="entry name" value="ACYLTRANSFERASE"/>
    <property type="match status" value="1"/>
</dbReference>
<dbReference type="GO" id="GO:0004144">
    <property type="term" value="F:diacylglycerol O-acyltransferase activity"/>
    <property type="evidence" value="ECO:0007669"/>
    <property type="project" value="TreeGrafter"/>
</dbReference>
<dbReference type="PANTHER" id="PTHR12317">
    <property type="entry name" value="DIACYLGLYCEROL O-ACYLTRANSFERASE"/>
    <property type="match status" value="1"/>
</dbReference>
<evidence type="ECO:0000256" key="6">
    <source>
        <dbReference type="ARBA" id="ARBA00022679"/>
    </source>
</evidence>
<organism evidence="15 16">
    <name type="scientific">Clytia hemisphaerica</name>
    <dbReference type="NCBI Taxonomy" id="252671"/>
    <lineage>
        <taxon>Eukaryota</taxon>
        <taxon>Metazoa</taxon>
        <taxon>Cnidaria</taxon>
        <taxon>Hydrozoa</taxon>
        <taxon>Hydroidolina</taxon>
        <taxon>Leptothecata</taxon>
        <taxon>Obeliida</taxon>
        <taxon>Clytiidae</taxon>
        <taxon>Clytia</taxon>
    </lineage>
</organism>
<dbReference type="EC" id="2.3.1.-" evidence="14"/>
<dbReference type="GO" id="GO:0019432">
    <property type="term" value="P:triglyceride biosynthetic process"/>
    <property type="evidence" value="ECO:0007669"/>
    <property type="project" value="TreeGrafter"/>
</dbReference>
<feature type="transmembrane region" description="Helical" evidence="14">
    <location>
        <begin position="17"/>
        <end position="40"/>
    </location>
</feature>
<evidence type="ECO:0000256" key="5">
    <source>
        <dbReference type="ARBA" id="ARBA00022516"/>
    </source>
</evidence>
<keyword evidence="13" id="KW-0012">Acyltransferase</keyword>
<sequence length="334" mass="37991">MGFAPLWIPFSRRMQTFAVVCGVWMGFLGHATGILCWLFAFFTPLWPISVLYATLVIVFDSNRSSQGGRRIEFIRKLKLWKYFCEYFPVTLVKTAYLDRKRNYIFGFHPHGIIGAGAFANFGTDGSGFSQKFPGIKPHVLTLKIMFKFPFFRDLMMALGFCDVSKQSIEHLCGKKEGGNAVVIVVGGAAESLDARPGSCTVTLKDRRGFIRMALKTGADLVPVFSFGENELFKQAYNPQGSRLRCFQEKLRKWLTFAPVIFYGRGIFQYNFGFLPFRKRITTIVGAPISVSKRDEPSAGEVQKLHDLYVKRLKDLFDRYKGEYSEHPDANLEIK</sequence>
<evidence type="ECO:0000256" key="1">
    <source>
        <dbReference type="ARBA" id="ARBA00004477"/>
    </source>
</evidence>
<evidence type="ECO:0000313" key="16">
    <source>
        <dbReference type="Proteomes" id="UP000594262"/>
    </source>
</evidence>
<evidence type="ECO:0000256" key="14">
    <source>
        <dbReference type="RuleBase" id="RU367023"/>
    </source>
</evidence>